<reference evidence="8 9" key="1">
    <citation type="submission" date="2020-03" db="EMBL/GenBank/DDBJ databases">
        <title>Two novel Motilibacter sp.</title>
        <authorList>
            <person name="Liu S."/>
        </authorList>
    </citation>
    <scope>NUCLEOTIDE SEQUENCE [LARGE SCALE GENOMIC DNA]</scope>
    <source>
        <strain evidence="8 9">E257</strain>
    </source>
</reference>
<organism evidence="8 9">
    <name type="scientific">Motilibacter deserti</name>
    <dbReference type="NCBI Taxonomy" id="2714956"/>
    <lineage>
        <taxon>Bacteria</taxon>
        <taxon>Bacillati</taxon>
        <taxon>Actinomycetota</taxon>
        <taxon>Actinomycetes</taxon>
        <taxon>Motilibacterales</taxon>
        <taxon>Motilibacteraceae</taxon>
        <taxon>Motilibacter</taxon>
    </lineage>
</organism>
<name>A0ABX0GVD0_9ACTN</name>
<keyword evidence="2" id="KW-0805">Transcription regulation</keyword>
<keyword evidence="5" id="KW-0804">Transcription</keyword>
<accession>A0ABX0GVD0</accession>
<evidence type="ECO:0000313" key="9">
    <source>
        <dbReference type="Proteomes" id="UP000800981"/>
    </source>
</evidence>
<evidence type="ECO:0000313" key="8">
    <source>
        <dbReference type="EMBL" id="NHC13764.1"/>
    </source>
</evidence>
<proteinExistence type="inferred from homology"/>
<feature type="domain" description="RNA polymerase sigma factor 70 region 4 type 2" evidence="7">
    <location>
        <begin position="127"/>
        <end position="178"/>
    </location>
</feature>
<dbReference type="NCBIfam" id="TIGR02937">
    <property type="entry name" value="sigma70-ECF"/>
    <property type="match status" value="1"/>
</dbReference>
<keyword evidence="3" id="KW-0731">Sigma factor</keyword>
<dbReference type="InterPro" id="IPR039425">
    <property type="entry name" value="RNA_pol_sigma-70-like"/>
</dbReference>
<dbReference type="SUPFAM" id="SSF88659">
    <property type="entry name" value="Sigma3 and sigma4 domains of RNA polymerase sigma factors"/>
    <property type="match status" value="1"/>
</dbReference>
<dbReference type="InterPro" id="IPR013324">
    <property type="entry name" value="RNA_pol_sigma_r3/r4-like"/>
</dbReference>
<keyword evidence="4" id="KW-0238">DNA-binding</keyword>
<dbReference type="InterPro" id="IPR036388">
    <property type="entry name" value="WH-like_DNA-bd_sf"/>
</dbReference>
<dbReference type="Gene3D" id="1.10.10.10">
    <property type="entry name" value="Winged helix-like DNA-binding domain superfamily/Winged helix DNA-binding domain"/>
    <property type="match status" value="1"/>
</dbReference>
<feature type="domain" description="RNA polymerase sigma-70 region 2" evidence="6">
    <location>
        <begin position="29"/>
        <end position="94"/>
    </location>
</feature>
<dbReference type="Pfam" id="PF08281">
    <property type="entry name" value="Sigma70_r4_2"/>
    <property type="match status" value="1"/>
</dbReference>
<evidence type="ECO:0000259" key="7">
    <source>
        <dbReference type="Pfam" id="PF08281"/>
    </source>
</evidence>
<evidence type="ECO:0000256" key="5">
    <source>
        <dbReference type="ARBA" id="ARBA00023163"/>
    </source>
</evidence>
<gene>
    <name evidence="8" type="ORF">G9H71_08215</name>
</gene>
<evidence type="ECO:0000256" key="2">
    <source>
        <dbReference type="ARBA" id="ARBA00023015"/>
    </source>
</evidence>
<evidence type="ECO:0000259" key="6">
    <source>
        <dbReference type="Pfam" id="PF04542"/>
    </source>
</evidence>
<dbReference type="Gene3D" id="1.10.1740.10">
    <property type="match status" value="1"/>
</dbReference>
<dbReference type="InterPro" id="IPR014284">
    <property type="entry name" value="RNA_pol_sigma-70_dom"/>
</dbReference>
<comment type="similarity">
    <text evidence="1">Belongs to the sigma-70 factor family. ECF subfamily.</text>
</comment>
<comment type="caution">
    <text evidence="8">The sequence shown here is derived from an EMBL/GenBank/DDBJ whole genome shotgun (WGS) entry which is preliminary data.</text>
</comment>
<dbReference type="InterPro" id="IPR013249">
    <property type="entry name" value="RNA_pol_sigma70_r4_t2"/>
</dbReference>
<dbReference type="SUPFAM" id="SSF88946">
    <property type="entry name" value="Sigma2 domain of RNA polymerase sigma factors"/>
    <property type="match status" value="1"/>
</dbReference>
<dbReference type="PANTHER" id="PTHR43133">
    <property type="entry name" value="RNA POLYMERASE ECF-TYPE SIGMA FACTO"/>
    <property type="match status" value="1"/>
</dbReference>
<evidence type="ECO:0000256" key="3">
    <source>
        <dbReference type="ARBA" id="ARBA00023082"/>
    </source>
</evidence>
<protein>
    <submittedName>
        <fullName evidence="8">Sigma-70 family RNA polymerase sigma factor</fullName>
    </submittedName>
</protein>
<dbReference type="InterPro" id="IPR013325">
    <property type="entry name" value="RNA_pol_sigma_r2"/>
</dbReference>
<evidence type="ECO:0000256" key="4">
    <source>
        <dbReference type="ARBA" id="ARBA00023125"/>
    </source>
</evidence>
<keyword evidence="9" id="KW-1185">Reference proteome</keyword>
<evidence type="ECO:0000256" key="1">
    <source>
        <dbReference type="ARBA" id="ARBA00010641"/>
    </source>
</evidence>
<dbReference type="InterPro" id="IPR007627">
    <property type="entry name" value="RNA_pol_sigma70_r2"/>
</dbReference>
<dbReference type="EMBL" id="JAANNP010000002">
    <property type="protein sequence ID" value="NHC13764.1"/>
    <property type="molecule type" value="Genomic_DNA"/>
</dbReference>
<dbReference type="Pfam" id="PF04542">
    <property type="entry name" value="Sigma70_r2"/>
    <property type="match status" value="1"/>
</dbReference>
<dbReference type="CDD" id="cd06171">
    <property type="entry name" value="Sigma70_r4"/>
    <property type="match status" value="1"/>
</dbReference>
<dbReference type="PANTHER" id="PTHR43133:SF8">
    <property type="entry name" value="RNA POLYMERASE SIGMA FACTOR HI_1459-RELATED"/>
    <property type="match status" value="1"/>
</dbReference>
<sequence>MRSEGSGTVSVEGPSATGLLGPADWERIVQEQQPRVYRLAYRLTGTASDAEDLTHDVFVRIFRSLHTYTEGNFDGWVTRITMNLFRDRWRRRKRLLIEPTENDELVASSAAAPSSEEAWQAAHLDVDVRAAIAGLPPAYRAAVVLCDLEGMAYEQVADALGVKLGTVRSRLHRGRALLRVALAHRAPQPSAARRGLAAVERLRPAALGAA</sequence>
<dbReference type="Proteomes" id="UP000800981">
    <property type="component" value="Unassembled WGS sequence"/>
</dbReference>